<keyword evidence="4" id="KW-1133">Transmembrane helix</keyword>
<dbReference type="Pfam" id="PF13490">
    <property type="entry name" value="zf-HC2"/>
    <property type="match status" value="1"/>
</dbReference>
<keyword evidence="2" id="KW-0804">Transcription</keyword>
<feature type="domain" description="Putative zinc-finger" evidence="5">
    <location>
        <begin position="40"/>
        <end position="68"/>
    </location>
</feature>
<feature type="region of interest" description="Disordered" evidence="3">
    <location>
        <begin position="154"/>
        <end position="177"/>
    </location>
</feature>
<feature type="transmembrane region" description="Helical" evidence="4">
    <location>
        <begin position="231"/>
        <end position="250"/>
    </location>
</feature>
<gene>
    <name evidence="6" type="ORF">ACEZDG_26110</name>
</gene>
<dbReference type="InterPro" id="IPR027383">
    <property type="entry name" value="Znf_put"/>
</dbReference>
<evidence type="ECO:0000313" key="7">
    <source>
        <dbReference type="Proteomes" id="UP001592582"/>
    </source>
</evidence>
<evidence type="ECO:0000256" key="4">
    <source>
        <dbReference type="SAM" id="Phobius"/>
    </source>
</evidence>
<protein>
    <submittedName>
        <fullName evidence="6">Anti-sigma factor</fullName>
    </submittedName>
</protein>
<proteinExistence type="predicted"/>
<evidence type="ECO:0000256" key="3">
    <source>
        <dbReference type="SAM" id="MobiDB-lite"/>
    </source>
</evidence>
<evidence type="ECO:0000313" key="6">
    <source>
        <dbReference type="EMBL" id="MFC1412747.1"/>
    </source>
</evidence>
<dbReference type="Proteomes" id="UP001592582">
    <property type="component" value="Unassembled WGS sequence"/>
</dbReference>
<feature type="region of interest" description="Disordered" evidence="3">
    <location>
        <begin position="189"/>
        <end position="225"/>
    </location>
</feature>
<reference evidence="6 7" key="1">
    <citation type="submission" date="2024-09" db="EMBL/GenBank/DDBJ databases">
        <authorList>
            <person name="Lee S.D."/>
        </authorList>
    </citation>
    <scope>NUCLEOTIDE SEQUENCE [LARGE SCALE GENOMIC DNA]</scope>
    <source>
        <strain evidence="6 7">N1-1</strain>
    </source>
</reference>
<name>A0ABV6VGM5_9ACTN</name>
<keyword evidence="4" id="KW-0472">Membrane</keyword>
<keyword evidence="7" id="KW-1185">Reference proteome</keyword>
<keyword evidence="4" id="KW-0812">Transmembrane</keyword>
<dbReference type="InterPro" id="IPR041916">
    <property type="entry name" value="Anti_sigma_zinc_sf"/>
</dbReference>
<sequence>MSEQPRRARPQDIGVEVVELRVDRSAVATAVPAAENHLGDRLAAFVDGELDHDARERVQSHLATCDDCLARAEDERRVKSRVGAAAPPDPSALFLSKLISIAGDQDERPPGSDGGGQSRRFGGSAFGSGGATGGFGSMTGGGWGSNGFGSGRFGSGALGAEHPVPGMDPRAERRPFQDQVSPIAARLRSGFAPSGSSSASALVTGRPQGFDEDQERGAARNRPSAARGRRFAFAAAGAFSVAAVALGSAITGVTAAEPTVDEPYGSVTPAAENPGGTVGGDYGRGTGQLAFGLVANNAPANARDYSAPYGSQFGNGALAPAASATSLPTGGYAAGVPSPLR</sequence>
<comment type="caution">
    <text evidence="6">The sequence shown here is derived from an EMBL/GenBank/DDBJ whole genome shotgun (WGS) entry which is preliminary data.</text>
</comment>
<evidence type="ECO:0000256" key="2">
    <source>
        <dbReference type="ARBA" id="ARBA00023163"/>
    </source>
</evidence>
<keyword evidence="1" id="KW-0805">Transcription regulation</keyword>
<dbReference type="RefSeq" id="WP_380513731.1">
    <property type="nucleotide sequence ID" value="NZ_JBHEZX010000013.1"/>
</dbReference>
<evidence type="ECO:0000259" key="5">
    <source>
        <dbReference type="Pfam" id="PF13490"/>
    </source>
</evidence>
<accession>A0ABV6VGM5</accession>
<feature type="compositionally biased region" description="Low complexity" evidence="3">
    <location>
        <begin position="189"/>
        <end position="201"/>
    </location>
</feature>
<evidence type="ECO:0000256" key="1">
    <source>
        <dbReference type="ARBA" id="ARBA00023015"/>
    </source>
</evidence>
<dbReference type="EMBL" id="JBHEZX010000013">
    <property type="protein sequence ID" value="MFC1412747.1"/>
    <property type="molecule type" value="Genomic_DNA"/>
</dbReference>
<dbReference type="Gene3D" id="1.10.10.1320">
    <property type="entry name" value="Anti-sigma factor, zinc-finger domain"/>
    <property type="match status" value="1"/>
</dbReference>
<feature type="region of interest" description="Disordered" evidence="3">
    <location>
        <begin position="102"/>
        <end position="128"/>
    </location>
</feature>
<organism evidence="6 7">
    <name type="scientific">Streptacidiphilus alkalitolerans</name>
    <dbReference type="NCBI Taxonomy" id="3342712"/>
    <lineage>
        <taxon>Bacteria</taxon>
        <taxon>Bacillati</taxon>
        <taxon>Actinomycetota</taxon>
        <taxon>Actinomycetes</taxon>
        <taxon>Kitasatosporales</taxon>
        <taxon>Streptomycetaceae</taxon>
        <taxon>Streptacidiphilus</taxon>
    </lineage>
</organism>